<sequence>MATGPSYIQYTAFYAEVEAASGISRAARDVAVGTPPSLATAVGVPTLRALSTAFYTRVFAADTPPAFRGLFANVTATEAAARQSDYLIEALGGPPVFTASRGAAALLGRHAPYAVGEAGAAVWLRLMADAVAEVVVGGEDAAALASRLMVFFRWTAWYIVLGRGLVNPCRVVGYRAKHDGGA</sequence>
<organism evidence="1 2">
    <name type="scientific">Pyropia yezoensis</name>
    <name type="common">Susabi-nori</name>
    <name type="synonym">Porphyra yezoensis</name>
    <dbReference type="NCBI Taxonomy" id="2788"/>
    <lineage>
        <taxon>Eukaryota</taxon>
        <taxon>Rhodophyta</taxon>
        <taxon>Bangiophyceae</taxon>
        <taxon>Bangiales</taxon>
        <taxon>Bangiaceae</taxon>
        <taxon>Pyropia</taxon>
    </lineage>
</organism>
<proteinExistence type="predicted"/>
<evidence type="ECO:0000313" key="2">
    <source>
        <dbReference type="Proteomes" id="UP000798662"/>
    </source>
</evidence>
<comment type="caution">
    <text evidence="1">The sequence shown here is derived from an EMBL/GenBank/DDBJ whole genome shotgun (WGS) entry which is preliminary data.</text>
</comment>
<accession>A0ACC3BIF5</accession>
<gene>
    <name evidence="1" type="ORF">I4F81_000190</name>
</gene>
<dbReference type="Proteomes" id="UP000798662">
    <property type="component" value="Chromosome 1"/>
</dbReference>
<protein>
    <submittedName>
        <fullName evidence="1">Uncharacterized protein</fullName>
    </submittedName>
</protein>
<dbReference type="EMBL" id="CM020618">
    <property type="protein sequence ID" value="KAK1857574.1"/>
    <property type="molecule type" value="Genomic_DNA"/>
</dbReference>
<keyword evidence="2" id="KW-1185">Reference proteome</keyword>
<evidence type="ECO:0000313" key="1">
    <source>
        <dbReference type="EMBL" id="KAK1857574.1"/>
    </source>
</evidence>
<name>A0ACC3BIF5_PYRYE</name>
<reference evidence="1" key="1">
    <citation type="submission" date="2019-11" db="EMBL/GenBank/DDBJ databases">
        <title>Nori genome reveals adaptations in red seaweeds to the harsh intertidal environment.</title>
        <authorList>
            <person name="Wang D."/>
            <person name="Mao Y."/>
        </authorList>
    </citation>
    <scope>NUCLEOTIDE SEQUENCE</scope>
    <source>
        <tissue evidence="1">Gametophyte</tissue>
    </source>
</reference>